<sequence>MKITETATTIVSLLGGPALNAEDIDWALDLPAGQKLLEWLVSQVEIPSADDGTDRSDALRAALQAISLEDDEVKMLRHATKKTHHSIPATGTIEAKVPSGYIPPFRAREKEEYLLVEAARLEAETESLKSRLHQAKIASQSLTKAAKFLASEIEKTEGDIQVAEDGLSELSLQADAAILGSVNGSLGLIDGCIPSESAKEGSLLSAVSSARAAITDRFQSQMAAIDATAHRLPTPTGLQVECRRLDTALRKIRETGEDPDTGKNALAAVLKEKPEAQVQRFSSDVAAKLETAWARDQADLLDARGAVLDEAIKAFSDSILPPLTALHHNLAANNAHMDETQALIGALHEEIQDIVDDVRAAKEPQEKTGIPSAAESKDPELQAELTRLLKQLKDLRPRDAPPLILLSEEDILSELRDVYKREEDSWRQEEEWIAGLLPTLRSLETVHAPLLDAAYANSPMNSSAPFSVPPHIQAVHVDAKSKADGLGDTVSKLQEDVKPLTSDRAKRRMEHFVAKWAK</sequence>
<accession>A0A8H6YNR6</accession>
<evidence type="ECO:0000313" key="2">
    <source>
        <dbReference type="Proteomes" id="UP000620124"/>
    </source>
</evidence>
<dbReference type="OrthoDB" id="2754287at2759"/>
<comment type="caution">
    <text evidence="1">The sequence shown here is derived from an EMBL/GenBank/DDBJ whole genome shotgun (WGS) entry which is preliminary data.</text>
</comment>
<dbReference type="EMBL" id="JACAZI010000004">
    <property type="protein sequence ID" value="KAF7362399.1"/>
    <property type="molecule type" value="Genomic_DNA"/>
</dbReference>
<gene>
    <name evidence="1" type="ORF">MVEN_00587100</name>
</gene>
<name>A0A8H6YNR6_9AGAR</name>
<organism evidence="1 2">
    <name type="scientific">Mycena venus</name>
    <dbReference type="NCBI Taxonomy" id="2733690"/>
    <lineage>
        <taxon>Eukaryota</taxon>
        <taxon>Fungi</taxon>
        <taxon>Dikarya</taxon>
        <taxon>Basidiomycota</taxon>
        <taxon>Agaricomycotina</taxon>
        <taxon>Agaricomycetes</taxon>
        <taxon>Agaricomycetidae</taxon>
        <taxon>Agaricales</taxon>
        <taxon>Marasmiineae</taxon>
        <taxon>Mycenaceae</taxon>
        <taxon>Mycena</taxon>
    </lineage>
</organism>
<evidence type="ECO:0000313" key="1">
    <source>
        <dbReference type="EMBL" id="KAF7362399.1"/>
    </source>
</evidence>
<protein>
    <submittedName>
        <fullName evidence="1">Uncharacterized protein</fullName>
    </submittedName>
</protein>
<dbReference type="Proteomes" id="UP000620124">
    <property type="component" value="Unassembled WGS sequence"/>
</dbReference>
<keyword evidence="2" id="KW-1185">Reference proteome</keyword>
<reference evidence="1" key="1">
    <citation type="submission" date="2020-05" db="EMBL/GenBank/DDBJ databases">
        <title>Mycena genomes resolve the evolution of fungal bioluminescence.</title>
        <authorList>
            <person name="Tsai I.J."/>
        </authorList>
    </citation>
    <scope>NUCLEOTIDE SEQUENCE</scope>
    <source>
        <strain evidence="1">CCC161011</strain>
    </source>
</reference>
<dbReference type="AlphaFoldDB" id="A0A8H6YNR6"/>
<proteinExistence type="predicted"/>